<dbReference type="Pfam" id="PF02018">
    <property type="entry name" value="CBM_4_9"/>
    <property type="match status" value="1"/>
</dbReference>
<dbReference type="InterPro" id="IPR008979">
    <property type="entry name" value="Galactose-bd-like_sf"/>
</dbReference>
<sequence>MATGLAATAQQQYARVQLQLTFTTVTSATVSRVHADGTVWPVRAAAPALVASTTGVGWVGYDHEAPLDQPVTYRATSTQDPAVVASNPVTVASDPARVGSMIWLTHPLKPSLSRLITCTGIGARTRKARDSILPIIGRADPVAMTGARLSPVAEMTLLTTTLAETAGLAALLADGATLCVRCPGSWGQMWFYAAVGDAVDEGPAGVGPNQDREWRLPFTQVAAPAGVGNGAIGITYADVLATYGTYETLRTARSTPLNANPFFETDASSWTPTGGTFARSTAQAHQGAASGLLTPNGVSGSVLVLSESVPVVAGAQYRASAWVRSAATRGVDIAASWNDANGAFLSASTAAVTATAGTWTQIEVIAPPPAGASTAQLRVRMTGTPPPSNTLHIDEASFVELFTYSSIIT</sequence>
<organism evidence="3 4">
    <name type="scientific">Dactylosporangium fulvum</name>
    <dbReference type="NCBI Taxonomy" id="53359"/>
    <lineage>
        <taxon>Bacteria</taxon>
        <taxon>Bacillati</taxon>
        <taxon>Actinomycetota</taxon>
        <taxon>Actinomycetes</taxon>
        <taxon>Micromonosporales</taxon>
        <taxon>Micromonosporaceae</taxon>
        <taxon>Dactylosporangium</taxon>
    </lineage>
</organism>
<dbReference type="EMBL" id="CP073720">
    <property type="protein sequence ID" value="UWP85868.1"/>
    <property type="molecule type" value="Genomic_DNA"/>
</dbReference>
<keyword evidence="4" id="KW-1185">Reference proteome</keyword>
<dbReference type="SUPFAM" id="SSF49785">
    <property type="entry name" value="Galactose-binding domain-like"/>
    <property type="match status" value="1"/>
</dbReference>
<keyword evidence="1" id="KW-0378">Hydrolase</keyword>
<dbReference type="Gene3D" id="2.60.120.260">
    <property type="entry name" value="Galactose-binding domain-like"/>
    <property type="match status" value="1"/>
</dbReference>
<feature type="domain" description="CBM-cenC" evidence="2">
    <location>
        <begin position="260"/>
        <end position="382"/>
    </location>
</feature>
<proteinExistence type="predicted"/>
<dbReference type="RefSeq" id="WP_259864213.1">
    <property type="nucleotide sequence ID" value="NZ_BAAAST010000130.1"/>
</dbReference>
<evidence type="ECO:0000259" key="2">
    <source>
        <dbReference type="Pfam" id="PF02018"/>
    </source>
</evidence>
<dbReference type="InterPro" id="IPR003305">
    <property type="entry name" value="CenC_carb-bd"/>
</dbReference>
<accession>A0ABY5W716</accession>
<evidence type="ECO:0000313" key="4">
    <source>
        <dbReference type="Proteomes" id="UP001059617"/>
    </source>
</evidence>
<evidence type="ECO:0000256" key="1">
    <source>
        <dbReference type="ARBA" id="ARBA00022801"/>
    </source>
</evidence>
<name>A0ABY5W716_9ACTN</name>
<dbReference type="Proteomes" id="UP001059617">
    <property type="component" value="Chromosome"/>
</dbReference>
<reference evidence="3" key="1">
    <citation type="submission" date="2021-04" db="EMBL/GenBank/DDBJ databases">
        <authorList>
            <person name="Hartkoorn R.C."/>
            <person name="Beaudoing E."/>
            <person name="Hot D."/>
        </authorList>
    </citation>
    <scope>NUCLEOTIDE SEQUENCE</scope>
    <source>
        <strain evidence="3">NRRL B-16292</strain>
    </source>
</reference>
<reference evidence="3" key="2">
    <citation type="submission" date="2022-09" db="EMBL/GenBank/DDBJ databases">
        <title>Biosynthetic gene clusters of Dactylosporangioum fulvum.</title>
        <authorList>
            <person name="Caradec T."/>
        </authorList>
    </citation>
    <scope>NUCLEOTIDE SEQUENCE</scope>
    <source>
        <strain evidence="3">NRRL B-16292</strain>
    </source>
</reference>
<evidence type="ECO:0000313" key="3">
    <source>
        <dbReference type="EMBL" id="UWP85868.1"/>
    </source>
</evidence>
<protein>
    <submittedName>
        <fullName evidence="3">Carbohydrate binding domain-containing protein</fullName>
    </submittedName>
</protein>
<gene>
    <name evidence="3" type="ORF">Dfulv_17115</name>
</gene>